<dbReference type="Proteomes" id="UP001183006">
    <property type="component" value="Chromosome"/>
</dbReference>
<dbReference type="EMBL" id="CP133594">
    <property type="protein sequence ID" value="WMW22998.1"/>
    <property type="molecule type" value="Genomic_DNA"/>
</dbReference>
<dbReference type="Pfam" id="PF01676">
    <property type="entry name" value="Metalloenzyme"/>
    <property type="match status" value="1"/>
</dbReference>
<dbReference type="SUPFAM" id="SSF53649">
    <property type="entry name" value="Alkaline phosphatase-like"/>
    <property type="match status" value="1"/>
</dbReference>
<organism evidence="3 4">
    <name type="scientific">Methanolobus mangrovi</name>
    <dbReference type="NCBI Taxonomy" id="3072977"/>
    <lineage>
        <taxon>Archaea</taxon>
        <taxon>Methanobacteriati</taxon>
        <taxon>Methanobacteriota</taxon>
        <taxon>Stenosarchaea group</taxon>
        <taxon>Methanomicrobia</taxon>
        <taxon>Methanosarcinales</taxon>
        <taxon>Methanosarcinaceae</taxon>
        <taxon>Methanolobus</taxon>
    </lineage>
</organism>
<name>A0AA51YJV7_9EURY</name>
<dbReference type="GeneID" id="84229274"/>
<evidence type="ECO:0000313" key="4">
    <source>
        <dbReference type="Proteomes" id="UP001183006"/>
    </source>
</evidence>
<gene>
    <name evidence="3" type="ORF">RE476_03995</name>
</gene>
<sequence>MTAGKNGMKYKGSEYNKHIKQSIIAFRFCALFFLLLFLIPTCSADDIAEINHVNTPQGAVILIVDGLSSCYVYPEYTPYAIDGSMLEKAEPENILQIFDQSCRVLDVTTPQTFTEGGHSVIATGYSKADSVLVGSFGTTIYDVAHDNGYLTFAIMEKGDSSGIRSKQNAIVHDAENSITEPEMVIETNMLSGTGKSISLSVADLMQENSLELQDQLDKYPEGSQQRYDAYDIWVIKTAIDIVDHMDTKYPQQHYILTLNVGAVDCAGHYKKNSGYIATIEGIDNATMDLYETCLENDMAFILTGDHGMAFPTTDSRGGHQADKYSVMTESQKVPLVIAATDVDIGIIEGEFGQEDVAPTILEVLNLPGKLRAADGTAIPVKDYVNLKVNVPEEGDLTLMRNNEILFESKISEAISFVGLEPDIDYVLKYVSSADSDDEVETLINLGSSTIVDIFTSSKQPTSDKSYQNPRYIVGGTLIVVVNLAGLILIRKVLKE</sequence>
<dbReference type="GO" id="GO:0003824">
    <property type="term" value="F:catalytic activity"/>
    <property type="evidence" value="ECO:0007669"/>
    <property type="project" value="InterPro"/>
</dbReference>
<evidence type="ECO:0000256" key="1">
    <source>
        <dbReference type="SAM" id="Phobius"/>
    </source>
</evidence>
<keyword evidence="1" id="KW-1133">Transmembrane helix</keyword>
<reference evidence="3" key="1">
    <citation type="submission" date="2023-08" db="EMBL/GenBank/DDBJ databases">
        <title>Methanolobus mangrovi sp. nov. and Methanolobus sediminis sp. nov, two novel methylotrophic methanogens isolated from mangrove sediments in China.</title>
        <authorList>
            <person name="Zhou J."/>
        </authorList>
    </citation>
    <scope>NUCLEOTIDE SEQUENCE</scope>
    <source>
        <strain evidence="3">FTZ2</strain>
    </source>
</reference>
<feature type="transmembrane region" description="Helical" evidence="1">
    <location>
        <begin position="471"/>
        <end position="489"/>
    </location>
</feature>
<accession>A0AA51YJV7</accession>
<proteinExistence type="predicted"/>
<protein>
    <submittedName>
        <fullName evidence="3">Phosphoglycerate mutase</fullName>
    </submittedName>
</protein>
<dbReference type="AlphaFoldDB" id="A0AA51YJV7"/>
<keyword evidence="4" id="KW-1185">Reference proteome</keyword>
<keyword evidence="1" id="KW-0472">Membrane</keyword>
<dbReference type="Gene3D" id="3.40.720.10">
    <property type="entry name" value="Alkaline Phosphatase, subunit A"/>
    <property type="match status" value="1"/>
</dbReference>
<dbReference type="KEGG" id="mmav:RE476_03995"/>
<dbReference type="GO" id="GO:0046872">
    <property type="term" value="F:metal ion binding"/>
    <property type="evidence" value="ECO:0007669"/>
    <property type="project" value="InterPro"/>
</dbReference>
<evidence type="ECO:0000259" key="2">
    <source>
        <dbReference type="Pfam" id="PF01676"/>
    </source>
</evidence>
<dbReference type="RefSeq" id="WP_309309113.1">
    <property type="nucleotide sequence ID" value="NZ_CP133594.1"/>
</dbReference>
<keyword evidence="1" id="KW-0812">Transmembrane</keyword>
<feature type="domain" description="Metalloenzyme" evidence="2">
    <location>
        <begin position="247"/>
        <end position="366"/>
    </location>
</feature>
<dbReference type="InterPro" id="IPR006124">
    <property type="entry name" value="Metalloenzyme"/>
</dbReference>
<dbReference type="InterPro" id="IPR017850">
    <property type="entry name" value="Alkaline_phosphatase_core_sf"/>
</dbReference>
<evidence type="ECO:0000313" key="3">
    <source>
        <dbReference type="EMBL" id="WMW22998.1"/>
    </source>
</evidence>